<dbReference type="InterPro" id="IPR045085">
    <property type="entry name" value="HLD_clamp_pol_III_gamma_tau"/>
</dbReference>
<comment type="caution">
    <text evidence="14">The sequence shown here is derived from an EMBL/GenBank/DDBJ whole genome shotgun (WGS) entry which is preliminary data.</text>
</comment>
<dbReference type="STRING" id="1125725.HMPREF1325_2116"/>
<dbReference type="Pfam" id="PF22608">
    <property type="entry name" value="DNAX_ATPase_lid"/>
    <property type="match status" value="1"/>
</dbReference>
<dbReference type="AlphaFoldDB" id="U1FB49"/>
<evidence type="ECO:0000256" key="3">
    <source>
        <dbReference type="ARBA" id="ARBA00022695"/>
    </source>
</evidence>
<dbReference type="SUPFAM" id="SSF52540">
    <property type="entry name" value="P-loop containing nucleoside triphosphate hydrolases"/>
    <property type="match status" value="1"/>
</dbReference>
<dbReference type="CDD" id="cd18137">
    <property type="entry name" value="HLD_clamp_pol_III_gamma_tau"/>
    <property type="match status" value="1"/>
</dbReference>
<dbReference type="SUPFAM" id="SSF48019">
    <property type="entry name" value="post-AAA+ oligomerization domain-like"/>
    <property type="match status" value="1"/>
</dbReference>
<reference evidence="16 17" key="1">
    <citation type="submission" date="2013-08" db="EMBL/GenBank/DDBJ databases">
        <authorList>
            <person name="Durkin A.S."/>
            <person name="Haft D.R."/>
            <person name="McCorrison J."/>
            <person name="Torralba M."/>
            <person name="Gillis M."/>
            <person name="Haft D.H."/>
            <person name="Methe B."/>
            <person name="Sutton G."/>
            <person name="Nelson K.E."/>
        </authorList>
    </citation>
    <scope>NUCLEOTIDE SEQUENCE [LARGE SCALE GENOMIC DNA]</scope>
    <source>
        <strain evidence="15 17">ATCC 35536</strain>
        <strain evidence="14 16">VPI DR56BR1116</strain>
    </source>
</reference>
<keyword evidence="7" id="KW-0862">Zinc</keyword>
<keyword evidence="2 11" id="KW-0808">Transferase</keyword>
<dbReference type="eggNOG" id="COG2812">
    <property type="taxonomic scope" value="Bacteria"/>
</dbReference>
<dbReference type="GO" id="GO:0009360">
    <property type="term" value="C:DNA polymerase III complex"/>
    <property type="evidence" value="ECO:0007669"/>
    <property type="project" value="InterPro"/>
</dbReference>
<feature type="compositionally biased region" description="Polar residues" evidence="12">
    <location>
        <begin position="444"/>
        <end position="460"/>
    </location>
</feature>
<evidence type="ECO:0000256" key="8">
    <source>
        <dbReference type="ARBA" id="ARBA00022840"/>
    </source>
</evidence>
<keyword evidence="8 11" id="KW-0067">ATP-binding</keyword>
<evidence type="ECO:0000313" key="17">
    <source>
        <dbReference type="Proteomes" id="UP000016646"/>
    </source>
</evidence>
<dbReference type="PRINTS" id="PR00300">
    <property type="entry name" value="CLPPROTEASEA"/>
</dbReference>
<dbReference type="PANTHER" id="PTHR11669">
    <property type="entry name" value="REPLICATION FACTOR C / DNA POLYMERASE III GAMMA-TAU SUBUNIT"/>
    <property type="match status" value="1"/>
</dbReference>
<evidence type="ECO:0000256" key="10">
    <source>
        <dbReference type="ARBA" id="ARBA00049244"/>
    </source>
</evidence>
<proteinExistence type="inferred from homology"/>
<dbReference type="Proteomes" id="UP000016412">
    <property type="component" value="Unassembled WGS sequence"/>
</dbReference>
<evidence type="ECO:0000256" key="6">
    <source>
        <dbReference type="ARBA" id="ARBA00022741"/>
    </source>
</evidence>
<feature type="compositionally biased region" description="Low complexity" evidence="12">
    <location>
        <begin position="474"/>
        <end position="493"/>
    </location>
</feature>
<keyword evidence="4 11" id="KW-0235">DNA replication</keyword>
<dbReference type="Gene3D" id="1.20.272.10">
    <property type="match status" value="1"/>
</dbReference>
<feature type="domain" description="AAA+ ATPase" evidence="13">
    <location>
        <begin position="64"/>
        <end position="205"/>
    </location>
</feature>
<protein>
    <recommendedName>
        <fullName evidence="11">DNA polymerase III subunit gamma/tau</fullName>
        <ecNumber evidence="11">2.7.7.7</ecNumber>
    </recommendedName>
</protein>
<accession>U1FB49</accession>
<dbReference type="GO" id="GO:0003887">
    <property type="term" value="F:DNA-directed DNA polymerase activity"/>
    <property type="evidence" value="ECO:0007669"/>
    <property type="project" value="UniProtKB-KW"/>
</dbReference>
<dbReference type="InterPro" id="IPR012763">
    <property type="entry name" value="DNA_pol_III_sug/sutau_N"/>
</dbReference>
<dbReference type="CDD" id="cd00009">
    <property type="entry name" value="AAA"/>
    <property type="match status" value="1"/>
</dbReference>
<keyword evidence="3 11" id="KW-0548">Nucleotidyltransferase</keyword>
<dbReference type="Proteomes" id="UP000016646">
    <property type="component" value="Unassembled WGS sequence"/>
</dbReference>
<dbReference type="NCBIfam" id="TIGR02397">
    <property type="entry name" value="dnaX_nterm"/>
    <property type="match status" value="1"/>
</dbReference>
<evidence type="ECO:0000256" key="7">
    <source>
        <dbReference type="ARBA" id="ARBA00022833"/>
    </source>
</evidence>
<feature type="compositionally biased region" description="Acidic residues" evidence="12">
    <location>
        <begin position="554"/>
        <end position="576"/>
    </location>
</feature>
<evidence type="ECO:0000256" key="11">
    <source>
        <dbReference type="RuleBase" id="RU364063"/>
    </source>
</evidence>
<evidence type="ECO:0000256" key="9">
    <source>
        <dbReference type="ARBA" id="ARBA00022932"/>
    </source>
</evidence>
<keyword evidence="17" id="KW-1185">Reference proteome</keyword>
<dbReference type="SMART" id="SM00382">
    <property type="entry name" value="AAA"/>
    <property type="match status" value="1"/>
</dbReference>
<dbReference type="Pfam" id="PF12169">
    <property type="entry name" value="DNA_pol3_gamma3"/>
    <property type="match status" value="1"/>
</dbReference>
<dbReference type="GO" id="GO:0046872">
    <property type="term" value="F:metal ion binding"/>
    <property type="evidence" value="ECO:0007669"/>
    <property type="project" value="UniProtKB-KW"/>
</dbReference>
<comment type="similarity">
    <text evidence="1 11">Belongs to the DnaX/STICHEL family.</text>
</comment>
<sequence>MTTFVAFRLTRFAFPVADFGVLYYTHFMAYEVTATRRRPQQFSDLVGQEFVAETLKNSITSHQIAHAYLFSGPRGCGKTSTARILAKALNCENGPTPAPCGTCAHCTEITKGASLDVIEIDGASNTSVNDVRQIKDEVMFPPNSSRYKIYIIDEVHMLSTSAFNALLKTIEEPPPYVVFIFATTELQKVPATIKSRCQQFNFRLVSAEKIKDLLADAVRELSIQADDEALYWIAREATGSIRDAYTLFDQVAAFSDGVITYDKIRDKLGLVGVDRLNELFEKCAAGKADDAIGVLDAYLESGISIEQLIANSTNYIRSLLLIKNGITKESLLGSSAERYSSAVIEAWNTVQVERALSIFLQLYRDIRYSLSPRYELELAFSRLCWLSEYVSPAEVKSAIDSARSLLTAGSPVPVQDAGRAAQNDAAAGRAARQSIGGNAAYAQSARQSPGTDAAYTQTASPLVPDGIAGGNGGSSQSTAQNAFASSAQSRAASEMPKTMPRFSALAEQAPENESPFYNGGAVPPEQAAAKSEDRPEVQASPQSVPLWESNLSFDDFDDGDFDDTDDANETSDDADESGGSGVTAYIPSLPAESADDAQDEAQSYVTGGGRTITLAQLRGSVIAELGIHDAPTAAALMTTTPWQISGDTISTQAATAYQKTQLERQRDAILRTLEKVCERRMDFSVSLKEIEEAAGPSEVPQQIKILCSVFKGSIVGGKI</sequence>
<name>U1FB49_TRESO</name>
<feature type="region of interest" description="Disordered" evidence="12">
    <location>
        <begin position="438"/>
        <end position="599"/>
    </location>
</feature>
<dbReference type="EMBL" id="AUZJ01000013">
    <property type="protein sequence ID" value="ERF61387.1"/>
    <property type="molecule type" value="Genomic_DNA"/>
</dbReference>
<dbReference type="FunFam" id="3.40.50.300:FF:000014">
    <property type="entry name" value="DNA polymerase III subunit gamma/tau"/>
    <property type="match status" value="1"/>
</dbReference>
<evidence type="ECO:0000256" key="12">
    <source>
        <dbReference type="SAM" id="MobiDB-lite"/>
    </source>
</evidence>
<dbReference type="EMBL" id="AVQI01000020">
    <property type="protein sequence ID" value="ERK04485.1"/>
    <property type="molecule type" value="Genomic_DNA"/>
</dbReference>
<dbReference type="InterPro" id="IPR050238">
    <property type="entry name" value="DNA_Rep/Repair_Clamp_Loader"/>
</dbReference>
<dbReference type="GO" id="GO:0003677">
    <property type="term" value="F:DNA binding"/>
    <property type="evidence" value="ECO:0007669"/>
    <property type="project" value="InterPro"/>
</dbReference>
<dbReference type="InterPro" id="IPR008921">
    <property type="entry name" value="DNA_pol3_clamp-load_cplx_C"/>
</dbReference>
<dbReference type="GO" id="GO:0005524">
    <property type="term" value="F:ATP binding"/>
    <property type="evidence" value="ECO:0007669"/>
    <property type="project" value="UniProtKB-KW"/>
</dbReference>
<keyword evidence="9 11" id="KW-0239">DNA-directed DNA polymerase</keyword>
<evidence type="ECO:0000256" key="4">
    <source>
        <dbReference type="ARBA" id="ARBA00022705"/>
    </source>
</evidence>
<comment type="function">
    <text evidence="11">DNA polymerase III is a complex, multichain enzyme responsible for most of the replicative synthesis in bacteria. This DNA polymerase also exhibits 3' to 5' exonuclease activity.</text>
</comment>
<evidence type="ECO:0000259" key="13">
    <source>
        <dbReference type="SMART" id="SM00382"/>
    </source>
</evidence>
<evidence type="ECO:0000313" key="15">
    <source>
        <dbReference type="EMBL" id="ERK04485.1"/>
    </source>
</evidence>
<comment type="subunit">
    <text evidence="11">DNA polymerase III contains a core (composed of alpha, epsilon and theta chains) that associates with a tau subunit. This core dimerizes to form the POLIII' complex. PolIII' associates with the gamma complex (composed of gamma, delta, delta', psi and chi chains) and with the beta chain to form the complete DNA polymerase III complex.</text>
</comment>
<evidence type="ECO:0000256" key="5">
    <source>
        <dbReference type="ARBA" id="ARBA00022723"/>
    </source>
</evidence>
<evidence type="ECO:0000313" key="14">
    <source>
        <dbReference type="EMBL" id="ERF61387.1"/>
    </source>
</evidence>
<dbReference type="NCBIfam" id="NF005173">
    <property type="entry name" value="PRK06647.1"/>
    <property type="match status" value="1"/>
</dbReference>
<dbReference type="InterPro" id="IPR003593">
    <property type="entry name" value="AAA+_ATPase"/>
</dbReference>
<dbReference type="GO" id="GO:0006261">
    <property type="term" value="P:DNA-templated DNA replication"/>
    <property type="evidence" value="ECO:0007669"/>
    <property type="project" value="TreeGrafter"/>
</dbReference>
<dbReference type="InterPro" id="IPR027417">
    <property type="entry name" value="P-loop_NTPase"/>
</dbReference>
<dbReference type="Pfam" id="PF13177">
    <property type="entry name" value="DNA_pol3_delta2"/>
    <property type="match status" value="1"/>
</dbReference>
<evidence type="ECO:0000256" key="2">
    <source>
        <dbReference type="ARBA" id="ARBA00022679"/>
    </source>
</evidence>
<dbReference type="NCBIfam" id="NF004046">
    <property type="entry name" value="PRK05563.1"/>
    <property type="match status" value="1"/>
</dbReference>
<dbReference type="InterPro" id="IPR001270">
    <property type="entry name" value="ClpA/B"/>
</dbReference>
<dbReference type="EC" id="2.7.7.7" evidence="11"/>
<dbReference type="Gene3D" id="1.10.8.60">
    <property type="match status" value="1"/>
</dbReference>
<organism evidence="14 16">
    <name type="scientific">Treponema socranskii subsp. socranskii VPI DR56BR1116 = ATCC 35536</name>
    <dbReference type="NCBI Taxonomy" id="1125725"/>
    <lineage>
        <taxon>Bacteria</taxon>
        <taxon>Pseudomonadati</taxon>
        <taxon>Spirochaetota</taxon>
        <taxon>Spirochaetia</taxon>
        <taxon>Spirochaetales</taxon>
        <taxon>Treponemataceae</taxon>
        <taxon>Treponema</taxon>
    </lineage>
</organism>
<comment type="catalytic activity">
    <reaction evidence="10 11">
        <text>DNA(n) + a 2'-deoxyribonucleoside 5'-triphosphate = DNA(n+1) + diphosphate</text>
        <dbReference type="Rhea" id="RHEA:22508"/>
        <dbReference type="Rhea" id="RHEA-COMP:17339"/>
        <dbReference type="Rhea" id="RHEA-COMP:17340"/>
        <dbReference type="ChEBI" id="CHEBI:33019"/>
        <dbReference type="ChEBI" id="CHEBI:61560"/>
        <dbReference type="ChEBI" id="CHEBI:173112"/>
        <dbReference type="EC" id="2.7.7.7"/>
    </reaction>
</comment>
<evidence type="ECO:0000313" key="16">
    <source>
        <dbReference type="Proteomes" id="UP000016412"/>
    </source>
</evidence>
<dbReference type="Gene3D" id="3.40.50.300">
    <property type="entry name" value="P-loop containing nucleotide triphosphate hydrolases"/>
    <property type="match status" value="1"/>
</dbReference>
<dbReference type="PANTHER" id="PTHR11669:SF0">
    <property type="entry name" value="PROTEIN STICHEL-LIKE 2"/>
    <property type="match status" value="1"/>
</dbReference>
<dbReference type="PATRIC" id="fig|1125725.3.peg.558"/>
<keyword evidence="6 11" id="KW-0547">Nucleotide-binding</keyword>
<keyword evidence="5" id="KW-0479">Metal-binding</keyword>
<dbReference type="InterPro" id="IPR022754">
    <property type="entry name" value="DNA_pol_III_gamma-3"/>
</dbReference>
<gene>
    <name evidence="11 14" type="primary">dnaX</name>
    <name evidence="15" type="ORF">HMPREF0860_0838</name>
    <name evidence="14" type="ORF">HMPREF1325_2116</name>
</gene>
<evidence type="ECO:0000256" key="1">
    <source>
        <dbReference type="ARBA" id="ARBA00006360"/>
    </source>
</evidence>